<evidence type="ECO:0000256" key="6">
    <source>
        <dbReference type="ARBA" id="ARBA00022989"/>
    </source>
</evidence>
<evidence type="ECO:0000259" key="10">
    <source>
        <dbReference type="PROSITE" id="PS50004"/>
    </source>
</evidence>
<evidence type="ECO:0000256" key="3">
    <source>
        <dbReference type="ARBA" id="ARBA00022723"/>
    </source>
</evidence>
<dbReference type="GO" id="GO:0046872">
    <property type="term" value="F:metal ion binding"/>
    <property type="evidence" value="ECO:0007669"/>
    <property type="project" value="UniProtKB-KW"/>
</dbReference>
<feature type="region of interest" description="Disordered" evidence="8">
    <location>
        <begin position="101"/>
        <end position="134"/>
    </location>
</feature>
<keyword evidence="5" id="KW-0106">Calcium</keyword>
<accession>A0ABD1EG51</accession>
<evidence type="ECO:0000256" key="9">
    <source>
        <dbReference type="SAM" id="Phobius"/>
    </source>
</evidence>
<feature type="transmembrane region" description="Helical" evidence="9">
    <location>
        <begin position="713"/>
        <end position="739"/>
    </location>
</feature>
<evidence type="ECO:0000313" key="12">
    <source>
        <dbReference type="Proteomes" id="UP001566132"/>
    </source>
</evidence>
<keyword evidence="3" id="KW-0479">Metal-binding</keyword>
<name>A0ABD1EG51_HYPHA</name>
<feature type="region of interest" description="Disordered" evidence="8">
    <location>
        <begin position="151"/>
        <end position="227"/>
    </location>
</feature>
<dbReference type="Pfam" id="PF00168">
    <property type="entry name" value="C2"/>
    <property type="match status" value="3"/>
</dbReference>
<feature type="domain" description="C2" evidence="10">
    <location>
        <begin position="387"/>
        <end position="504"/>
    </location>
</feature>
<feature type="compositionally biased region" description="Basic residues" evidence="8">
    <location>
        <begin position="151"/>
        <end position="164"/>
    </location>
</feature>
<gene>
    <name evidence="11" type="ORF">ABEB36_009354</name>
</gene>
<organism evidence="11 12">
    <name type="scientific">Hypothenemus hampei</name>
    <name type="common">Coffee berry borer</name>
    <dbReference type="NCBI Taxonomy" id="57062"/>
    <lineage>
        <taxon>Eukaryota</taxon>
        <taxon>Metazoa</taxon>
        <taxon>Ecdysozoa</taxon>
        <taxon>Arthropoda</taxon>
        <taxon>Hexapoda</taxon>
        <taxon>Insecta</taxon>
        <taxon>Pterygota</taxon>
        <taxon>Neoptera</taxon>
        <taxon>Endopterygota</taxon>
        <taxon>Coleoptera</taxon>
        <taxon>Polyphaga</taxon>
        <taxon>Cucujiformia</taxon>
        <taxon>Curculionidae</taxon>
        <taxon>Scolytinae</taxon>
        <taxon>Hypothenemus</taxon>
    </lineage>
</organism>
<sequence length="906" mass="104909">MASSKITDCFRSCVPVFLHKEHRECVYCGLLLCVMDGTDKIAERTGYNKMKIKQKSEKKNTKKIIDEKIYEPVENNNNYLECALEINDYNDTTIQPSTSTLVNRHLSKSVSELSSPREMPEVRPRSAAPPEHSQISVYQKAHSFFAQLKTRLVHSKRERRHKSPGRQESSDYAADLSSEHSTPSTTSPRHRLYPRTDSPLSRTCADPANSPGGSPRPRAPTPGAVAGLDLLPLTSADEITRRRENALRQHSFFQLRIFLRRGHGLVAMDKNGLSDPYVKFKIGGRLVYKSRTIYRDLNPIWDESFTVPIEDPFLPISIKVFDYDWGLQDDFMGSAILDLTTLDLGRNNDLMLSLQDPSRPEVYLGEIFITATLYPKSQEDKEQYFQRNSRGQDVNKRLKSQIWSSVVTIVLIEGKNLLACDPETGSSDPYVKFRLGNEKYKSKIIWRSLKPRWLEQFDLHLYDDGDQQLEITVWDKDRTKDDYIGRCVINLMEMERERTYNLWQELEDGAGSLHLLLTISGTTASETISDLTTYEENEREKENIISRYAWHRTFHNLKDVGHLTVKVYKATGLVAADIGGKSDPFCVLELEIIVFDEDRDHKVEFLGKIAIPLLRIRNGEKRWYALKDKKLRSRAKGNSPQILLEMSLIWNPIRACVRTLNPKEEKFMQTEIKFKRQVFVRNVLRLKVFLMHFLEIGKFFQDCFEWESKFQSFAALLVWLVLCYYFQPWMVPVGGLLIFCKQYIIRKLAGPSPVPWDEVAESDLEEEDDDEKEKEEKKSLKERLQTIQEVTQGVQNAIGKIASLLESIKNMFNFTVPYLSFIAVILLSLATSVLYFIPIRYLLMLWATNKFLRRIFRPHVVPNNEILDLLTRIPDDEMLLDYKDLKLLTSLDTERRTNPKKKHKTS</sequence>
<protein>
    <recommendedName>
        <fullName evidence="10">C2 domain-containing protein</fullName>
    </recommendedName>
</protein>
<dbReference type="CDD" id="cd08376">
    <property type="entry name" value="C2B_MCTP_PRT"/>
    <property type="match status" value="1"/>
</dbReference>
<dbReference type="PANTHER" id="PTHR45911">
    <property type="entry name" value="C2 DOMAIN-CONTAINING PROTEIN"/>
    <property type="match status" value="1"/>
</dbReference>
<dbReference type="SMART" id="SM00239">
    <property type="entry name" value="C2"/>
    <property type="match status" value="2"/>
</dbReference>
<evidence type="ECO:0000256" key="4">
    <source>
        <dbReference type="ARBA" id="ARBA00022737"/>
    </source>
</evidence>
<comment type="caution">
    <text evidence="11">The sequence shown here is derived from an EMBL/GenBank/DDBJ whole genome shotgun (WGS) entry which is preliminary data.</text>
</comment>
<feature type="domain" description="C2" evidence="10">
    <location>
        <begin position="235"/>
        <end position="352"/>
    </location>
</feature>
<keyword evidence="12" id="KW-1185">Reference proteome</keyword>
<dbReference type="GO" id="GO:0016020">
    <property type="term" value="C:membrane"/>
    <property type="evidence" value="ECO:0007669"/>
    <property type="project" value="UniProtKB-SubCell"/>
</dbReference>
<dbReference type="InterPro" id="IPR035892">
    <property type="entry name" value="C2_domain_sf"/>
</dbReference>
<dbReference type="Gene3D" id="2.60.40.150">
    <property type="entry name" value="C2 domain"/>
    <property type="match status" value="4"/>
</dbReference>
<dbReference type="EMBL" id="JBDJPC010000007">
    <property type="protein sequence ID" value="KAL1493656.1"/>
    <property type="molecule type" value="Genomic_DNA"/>
</dbReference>
<keyword evidence="4" id="KW-0677">Repeat</keyword>
<dbReference type="PROSITE" id="PS50004">
    <property type="entry name" value="C2"/>
    <property type="match status" value="2"/>
</dbReference>
<dbReference type="InterPro" id="IPR000008">
    <property type="entry name" value="C2_dom"/>
</dbReference>
<keyword evidence="6 9" id="KW-1133">Transmembrane helix</keyword>
<evidence type="ECO:0000313" key="11">
    <source>
        <dbReference type="EMBL" id="KAL1493656.1"/>
    </source>
</evidence>
<evidence type="ECO:0000256" key="8">
    <source>
        <dbReference type="SAM" id="MobiDB-lite"/>
    </source>
</evidence>
<evidence type="ECO:0000256" key="1">
    <source>
        <dbReference type="ARBA" id="ARBA00004141"/>
    </source>
</evidence>
<dbReference type="SUPFAM" id="SSF49562">
    <property type="entry name" value="C2 domain (Calcium/lipid-binding domain, CaLB)"/>
    <property type="match status" value="3"/>
</dbReference>
<dbReference type="AlphaFoldDB" id="A0ABD1EG51"/>
<feature type="compositionally biased region" description="Polar residues" evidence="8">
    <location>
        <begin position="101"/>
        <end position="114"/>
    </location>
</feature>
<reference evidence="11 12" key="1">
    <citation type="submission" date="2024-05" db="EMBL/GenBank/DDBJ databases">
        <title>Genetic variation in Jamaican populations of the coffee berry borer (Hypothenemus hampei).</title>
        <authorList>
            <person name="Errbii M."/>
            <person name="Myrie A."/>
        </authorList>
    </citation>
    <scope>NUCLEOTIDE SEQUENCE [LARGE SCALE GENOMIC DNA]</scope>
    <source>
        <strain evidence="11">JA-Hopewell-2020-01-JO</strain>
        <tissue evidence="11">Whole body</tissue>
    </source>
</reference>
<proteinExistence type="predicted"/>
<evidence type="ECO:0000256" key="2">
    <source>
        <dbReference type="ARBA" id="ARBA00022692"/>
    </source>
</evidence>
<dbReference type="PRINTS" id="PR00360">
    <property type="entry name" value="C2DOMAIN"/>
</dbReference>
<evidence type="ECO:0000256" key="5">
    <source>
        <dbReference type="ARBA" id="ARBA00022837"/>
    </source>
</evidence>
<comment type="subcellular location">
    <subcellularLocation>
        <location evidence="1">Membrane</location>
        <topology evidence="1">Multi-pass membrane protein</topology>
    </subcellularLocation>
</comment>
<dbReference type="InterPro" id="IPR013583">
    <property type="entry name" value="MCTP_C"/>
</dbReference>
<dbReference type="FunFam" id="2.60.40.150:FF:000174">
    <property type="entry name" value="Multiple C2 domains, transmembrane 2a"/>
    <property type="match status" value="1"/>
</dbReference>
<dbReference type="Proteomes" id="UP001566132">
    <property type="component" value="Unassembled WGS sequence"/>
</dbReference>
<dbReference type="CDD" id="cd04042">
    <property type="entry name" value="C2A_MCTP_PRT"/>
    <property type="match status" value="1"/>
</dbReference>
<feature type="transmembrane region" description="Helical" evidence="9">
    <location>
        <begin position="816"/>
        <end position="837"/>
    </location>
</feature>
<evidence type="ECO:0000256" key="7">
    <source>
        <dbReference type="ARBA" id="ARBA00023136"/>
    </source>
</evidence>
<keyword evidence="7 9" id="KW-0472">Membrane</keyword>
<dbReference type="PANTHER" id="PTHR45911:SF4">
    <property type="entry name" value="MULTIPLE C2 AND TRANSMEMBRANE DOMAIN-CONTAINING PROTEIN"/>
    <property type="match status" value="1"/>
</dbReference>
<dbReference type="Pfam" id="PF08372">
    <property type="entry name" value="PRT_C"/>
    <property type="match status" value="1"/>
</dbReference>
<keyword evidence="2 9" id="KW-0812">Transmembrane</keyword>